<protein>
    <recommendedName>
        <fullName evidence="11">Membrane magnesium transporter</fullName>
    </recommendedName>
</protein>
<evidence type="ECO:0000256" key="6">
    <source>
        <dbReference type="ARBA" id="ARBA00022989"/>
    </source>
</evidence>
<evidence type="ECO:0000256" key="3">
    <source>
        <dbReference type="ARBA" id="ARBA00011276"/>
    </source>
</evidence>
<dbReference type="Pfam" id="PF10270">
    <property type="entry name" value="MMgT"/>
    <property type="match status" value="1"/>
</dbReference>
<gene>
    <name evidence="9" type="ORF">PDE001_LOCUS8382</name>
</gene>
<dbReference type="GO" id="GO:0005794">
    <property type="term" value="C:Golgi apparatus"/>
    <property type="evidence" value="ECO:0007669"/>
    <property type="project" value="TreeGrafter"/>
</dbReference>
<evidence type="ECO:0000256" key="7">
    <source>
        <dbReference type="ARBA" id="ARBA00023136"/>
    </source>
</evidence>
<dbReference type="GO" id="GO:0072546">
    <property type="term" value="C:EMC complex"/>
    <property type="evidence" value="ECO:0007669"/>
    <property type="project" value="TreeGrafter"/>
</dbReference>
<evidence type="ECO:0000256" key="4">
    <source>
        <dbReference type="ARBA" id="ARBA00022692"/>
    </source>
</evidence>
<reference evidence="9" key="1">
    <citation type="submission" date="2022-12" db="EMBL/GenBank/DDBJ databases">
        <authorList>
            <person name="Webb A."/>
        </authorList>
    </citation>
    <scope>NUCLEOTIDE SEQUENCE</scope>
    <source>
        <strain evidence="9">Pd1</strain>
    </source>
</reference>
<keyword evidence="6 8" id="KW-1133">Transmembrane helix</keyword>
<name>A0AAV0V4T5_9STRA</name>
<feature type="transmembrane region" description="Helical" evidence="8">
    <location>
        <begin position="43"/>
        <end position="62"/>
    </location>
</feature>
<evidence type="ECO:0000313" key="9">
    <source>
        <dbReference type="EMBL" id="CAI5742714.1"/>
    </source>
</evidence>
<dbReference type="InterPro" id="IPR018937">
    <property type="entry name" value="MMgT"/>
</dbReference>
<sequence>MAFIGKLLIAMGTLLLMHASYYSVQYENYAKSTETLDAQMPPFEVVVELVVSFLISLVGVLLTSGEMLPIRSNDALHSRSLATVISSPYFHVFNHRGEALHKRVISYTESCSWGRAIIGGNGMG</sequence>
<accession>A0AAV0V4T5</accession>
<keyword evidence="7 8" id="KW-0472">Membrane</keyword>
<dbReference type="GO" id="GO:0005769">
    <property type="term" value="C:early endosome"/>
    <property type="evidence" value="ECO:0007669"/>
    <property type="project" value="TreeGrafter"/>
</dbReference>
<evidence type="ECO:0000313" key="10">
    <source>
        <dbReference type="Proteomes" id="UP001162029"/>
    </source>
</evidence>
<evidence type="ECO:0008006" key="11">
    <source>
        <dbReference type="Google" id="ProtNLM"/>
    </source>
</evidence>
<dbReference type="GO" id="GO:0022890">
    <property type="term" value="F:inorganic cation transmembrane transporter activity"/>
    <property type="evidence" value="ECO:0007669"/>
    <property type="project" value="TreeGrafter"/>
</dbReference>
<dbReference type="Proteomes" id="UP001162029">
    <property type="component" value="Unassembled WGS sequence"/>
</dbReference>
<evidence type="ECO:0000256" key="1">
    <source>
        <dbReference type="ARBA" id="ARBA00004477"/>
    </source>
</evidence>
<organism evidence="9 10">
    <name type="scientific">Peronospora destructor</name>
    <dbReference type="NCBI Taxonomy" id="86335"/>
    <lineage>
        <taxon>Eukaryota</taxon>
        <taxon>Sar</taxon>
        <taxon>Stramenopiles</taxon>
        <taxon>Oomycota</taxon>
        <taxon>Peronosporomycetes</taxon>
        <taxon>Peronosporales</taxon>
        <taxon>Peronosporaceae</taxon>
        <taxon>Peronospora</taxon>
    </lineage>
</organism>
<comment type="caution">
    <text evidence="9">The sequence shown here is derived from an EMBL/GenBank/DDBJ whole genome shotgun (WGS) entry which is preliminary data.</text>
</comment>
<keyword evidence="5" id="KW-0256">Endoplasmic reticulum</keyword>
<evidence type="ECO:0000256" key="2">
    <source>
        <dbReference type="ARBA" id="ARBA00006109"/>
    </source>
</evidence>
<dbReference type="PANTHER" id="PTHR21181">
    <property type="match status" value="1"/>
</dbReference>
<proteinExistence type="inferred from homology"/>
<dbReference type="EMBL" id="CANTFM010001753">
    <property type="protein sequence ID" value="CAI5742714.1"/>
    <property type="molecule type" value="Genomic_DNA"/>
</dbReference>
<comment type="subunit">
    <text evidence="3">Component of the ER membrane protein complex (EMC).</text>
</comment>
<dbReference type="PANTHER" id="PTHR21181:SF7">
    <property type="entry name" value="ER MEMBRANE PROTEIN COMPLEX SUBUNIT 5"/>
    <property type="match status" value="1"/>
</dbReference>
<comment type="subcellular location">
    <subcellularLocation>
        <location evidence="1">Endoplasmic reticulum membrane</location>
        <topology evidence="1">Multi-pass membrane protein</topology>
    </subcellularLocation>
</comment>
<comment type="similarity">
    <text evidence="2">Belongs to the membrane magnesium transporter (TC 1.A.67) family.</text>
</comment>
<keyword evidence="4 8" id="KW-0812">Transmembrane</keyword>
<dbReference type="GO" id="GO:0005886">
    <property type="term" value="C:plasma membrane"/>
    <property type="evidence" value="ECO:0007669"/>
    <property type="project" value="TreeGrafter"/>
</dbReference>
<evidence type="ECO:0000256" key="8">
    <source>
        <dbReference type="SAM" id="Phobius"/>
    </source>
</evidence>
<keyword evidence="10" id="KW-1185">Reference proteome</keyword>
<evidence type="ECO:0000256" key="5">
    <source>
        <dbReference type="ARBA" id="ARBA00022824"/>
    </source>
</evidence>
<dbReference type="AlphaFoldDB" id="A0AAV0V4T5"/>